<evidence type="ECO:0000256" key="2">
    <source>
        <dbReference type="ARBA" id="ARBA00022977"/>
    </source>
</evidence>
<evidence type="ECO:0000259" key="3">
    <source>
        <dbReference type="Pfam" id="PF02581"/>
    </source>
</evidence>
<keyword evidence="2" id="KW-0784">Thiamine biosynthesis</keyword>
<dbReference type="GO" id="GO:0004789">
    <property type="term" value="F:thiamine-phosphate diphosphorylase activity"/>
    <property type="evidence" value="ECO:0007669"/>
    <property type="project" value="TreeGrafter"/>
</dbReference>
<dbReference type="PANTHER" id="PTHR20857:SF15">
    <property type="entry name" value="THIAMINE-PHOSPHATE SYNTHASE"/>
    <property type="match status" value="1"/>
</dbReference>
<reference evidence="4" key="2">
    <citation type="journal article" date="2021" name="PeerJ">
        <title>Extensive microbial diversity within the chicken gut microbiome revealed by metagenomics and culture.</title>
        <authorList>
            <person name="Gilroy R."/>
            <person name="Ravi A."/>
            <person name="Getino M."/>
            <person name="Pursley I."/>
            <person name="Horton D.L."/>
            <person name="Alikhan N.F."/>
            <person name="Baker D."/>
            <person name="Gharbi K."/>
            <person name="Hall N."/>
            <person name="Watson M."/>
            <person name="Adriaenssens E.M."/>
            <person name="Foster-Nyarko E."/>
            <person name="Jarju S."/>
            <person name="Secka A."/>
            <person name="Antonio M."/>
            <person name="Oren A."/>
            <person name="Chaudhuri R.R."/>
            <person name="La Ragione R."/>
            <person name="Hildebrand F."/>
            <person name="Pallen M.J."/>
        </authorList>
    </citation>
    <scope>NUCLEOTIDE SEQUENCE</scope>
    <source>
        <strain evidence="4">B1-20833</strain>
    </source>
</reference>
<dbReference type="PANTHER" id="PTHR20857">
    <property type="entry name" value="THIAMINE-PHOSPHATE PYROPHOSPHORYLASE"/>
    <property type="match status" value="1"/>
</dbReference>
<dbReference type="CDD" id="cd00564">
    <property type="entry name" value="TMP_TenI"/>
    <property type="match status" value="1"/>
</dbReference>
<comment type="pathway">
    <text evidence="1">Cofactor biosynthesis; thiamine diphosphate biosynthesis.</text>
</comment>
<dbReference type="Pfam" id="PF02581">
    <property type="entry name" value="TMP-TENI"/>
    <property type="match status" value="1"/>
</dbReference>
<evidence type="ECO:0000256" key="1">
    <source>
        <dbReference type="ARBA" id="ARBA00004948"/>
    </source>
</evidence>
<dbReference type="SUPFAM" id="SSF51391">
    <property type="entry name" value="Thiamin phosphate synthase"/>
    <property type="match status" value="1"/>
</dbReference>
<evidence type="ECO:0000313" key="5">
    <source>
        <dbReference type="Proteomes" id="UP000823661"/>
    </source>
</evidence>
<dbReference type="InterPro" id="IPR036206">
    <property type="entry name" value="ThiamineP_synth_sf"/>
</dbReference>
<feature type="domain" description="Thiamine phosphate synthase/TenI" evidence="3">
    <location>
        <begin position="6"/>
        <end position="172"/>
    </location>
</feature>
<accession>A0A9D9HI71</accession>
<dbReference type="GO" id="GO:0005737">
    <property type="term" value="C:cytoplasm"/>
    <property type="evidence" value="ECO:0007669"/>
    <property type="project" value="TreeGrafter"/>
</dbReference>
<evidence type="ECO:0000313" key="4">
    <source>
        <dbReference type="EMBL" id="MBO8452806.1"/>
    </source>
</evidence>
<dbReference type="Gene3D" id="3.20.20.70">
    <property type="entry name" value="Aldolase class I"/>
    <property type="match status" value="1"/>
</dbReference>
<name>A0A9D9HI71_9BACT</name>
<dbReference type="AlphaFoldDB" id="A0A9D9HI71"/>
<reference evidence="4" key="1">
    <citation type="submission" date="2020-10" db="EMBL/GenBank/DDBJ databases">
        <authorList>
            <person name="Gilroy R."/>
        </authorList>
    </citation>
    <scope>NUCLEOTIDE SEQUENCE</scope>
    <source>
        <strain evidence="4">B1-20833</strain>
    </source>
</reference>
<dbReference type="GO" id="GO:0009228">
    <property type="term" value="P:thiamine biosynthetic process"/>
    <property type="evidence" value="ECO:0007669"/>
    <property type="project" value="UniProtKB-KW"/>
</dbReference>
<organism evidence="4 5">
    <name type="scientific">Candidatus Cryptobacteroides intestinavium</name>
    <dbReference type="NCBI Taxonomy" id="2840766"/>
    <lineage>
        <taxon>Bacteria</taxon>
        <taxon>Pseudomonadati</taxon>
        <taxon>Bacteroidota</taxon>
        <taxon>Bacteroidia</taxon>
        <taxon>Bacteroidales</taxon>
        <taxon>Candidatus Cryptobacteroides</taxon>
    </lineage>
</organism>
<sequence>MQWIVITSPSFFDGEADFITRLFEYGVDTVHLRKPGASAAECARLLDHISAAARSRIVIHDYFELAAPYGLLGIHINARHNEIPEGYTGHISRSCHSFDEVKRYRPECDYVFLSPIFDSVSKQGYRSAFTPEDLSKAAEDGIIDSKVIALGGITPDRVACLRSLGFGGAAMLGCVNNLAALPEASQAAALEQIGKAFKDPQQDCQINLNK</sequence>
<dbReference type="InterPro" id="IPR013785">
    <property type="entry name" value="Aldolase_TIM"/>
</dbReference>
<comment type="caution">
    <text evidence="4">The sequence shown here is derived from an EMBL/GenBank/DDBJ whole genome shotgun (WGS) entry which is preliminary data.</text>
</comment>
<dbReference type="EMBL" id="JADIMI010000077">
    <property type="protein sequence ID" value="MBO8452806.1"/>
    <property type="molecule type" value="Genomic_DNA"/>
</dbReference>
<protein>
    <submittedName>
        <fullName evidence="4">Thiamine phosphate synthase</fullName>
    </submittedName>
</protein>
<gene>
    <name evidence="4" type="ORF">IAC06_08025</name>
</gene>
<dbReference type="Proteomes" id="UP000823661">
    <property type="component" value="Unassembled WGS sequence"/>
</dbReference>
<dbReference type="InterPro" id="IPR022998">
    <property type="entry name" value="ThiamineP_synth_TenI"/>
</dbReference>
<proteinExistence type="predicted"/>